<dbReference type="InterPro" id="IPR010998">
    <property type="entry name" value="Integrase_recombinase_N"/>
</dbReference>
<comment type="similarity">
    <text evidence="1">Belongs to the 'phage' integrase family.</text>
</comment>
<protein>
    <recommendedName>
        <fullName evidence="10">Site-specific integrase</fullName>
    </recommendedName>
</protein>
<keyword evidence="4" id="KW-0233">DNA recombination</keyword>
<dbReference type="EMBL" id="CP029462">
    <property type="protein sequence ID" value="AXL21824.1"/>
    <property type="molecule type" value="Genomic_DNA"/>
</dbReference>
<accession>A0A346B131</accession>
<feature type="domain" description="Core-binding (CB)" evidence="7">
    <location>
        <begin position="67"/>
        <end position="148"/>
    </location>
</feature>
<dbReference type="GO" id="GO:0015074">
    <property type="term" value="P:DNA integration"/>
    <property type="evidence" value="ECO:0007669"/>
    <property type="project" value="InterPro"/>
</dbReference>
<dbReference type="PANTHER" id="PTHR30349:SF41">
    <property type="entry name" value="INTEGRASE_RECOMBINASE PROTEIN MJ0367-RELATED"/>
    <property type="match status" value="1"/>
</dbReference>
<dbReference type="InterPro" id="IPR013762">
    <property type="entry name" value="Integrase-like_cat_sf"/>
</dbReference>
<dbReference type="Gene3D" id="1.10.443.10">
    <property type="entry name" value="Intergrase catalytic core"/>
    <property type="match status" value="1"/>
</dbReference>
<dbReference type="PROSITE" id="PS51900">
    <property type="entry name" value="CB"/>
    <property type="match status" value="1"/>
</dbReference>
<keyword evidence="3 5" id="KW-0238">DNA-binding</keyword>
<dbReference type="GO" id="GO:0003677">
    <property type="term" value="F:DNA binding"/>
    <property type="evidence" value="ECO:0007669"/>
    <property type="project" value="UniProtKB-UniRule"/>
</dbReference>
<dbReference type="GO" id="GO:0006310">
    <property type="term" value="P:DNA recombination"/>
    <property type="evidence" value="ECO:0007669"/>
    <property type="project" value="UniProtKB-KW"/>
</dbReference>
<dbReference type="Proteomes" id="UP000254337">
    <property type="component" value="Chromosome"/>
</dbReference>
<dbReference type="InterPro" id="IPR011010">
    <property type="entry name" value="DNA_brk_join_enz"/>
</dbReference>
<evidence type="ECO:0000256" key="2">
    <source>
        <dbReference type="ARBA" id="ARBA00022908"/>
    </source>
</evidence>
<evidence type="ECO:0000256" key="5">
    <source>
        <dbReference type="PROSITE-ProRule" id="PRU01248"/>
    </source>
</evidence>
<proteinExistence type="inferred from homology"/>
<dbReference type="InterPro" id="IPR004107">
    <property type="entry name" value="Integrase_SAM-like_N"/>
</dbReference>
<evidence type="ECO:0000256" key="4">
    <source>
        <dbReference type="ARBA" id="ARBA00023172"/>
    </source>
</evidence>
<keyword evidence="9" id="KW-1185">Reference proteome</keyword>
<feature type="domain" description="Tyr recombinase" evidence="6">
    <location>
        <begin position="170"/>
        <end position="296"/>
    </location>
</feature>
<evidence type="ECO:0000256" key="3">
    <source>
        <dbReference type="ARBA" id="ARBA00023125"/>
    </source>
</evidence>
<dbReference type="Pfam" id="PF14657">
    <property type="entry name" value="Arm-DNA-bind_4"/>
    <property type="match status" value="1"/>
</dbReference>
<dbReference type="RefSeq" id="WP_107196849.1">
    <property type="nucleotide sequence ID" value="NZ_CP029462.1"/>
</dbReference>
<dbReference type="PROSITE" id="PS51898">
    <property type="entry name" value="TYR_RECOMBINASE"/>
    <property type="match status" value="1"/>
</dbReference>
<evidence type="ECO:0008006" key="10">
    <source>
        <dbReference type="Google" id="ProtNLM"/>
    </source>
</evidence>
<dbReference type="AlphaFoldDB" id="A0A346B131"/>
<name>A0A346B131_9FIRM</name>
<dbReference type="KEGG" id="meg:DKB62_09755"/>
<evidence type="ECO:0000313" key="8">
    <source>
        <dbReference type="EMBL" id="AXL21824.1"/>
    </source>
</evidence>
<gene>
    <name evidence="8" type="ORF">DKB62_09755</name>
</gene>
<evidence type="ECO:0000259" key="6">
    <source>
        <dbReference type="PROSITE" id="PS51898"/>
    </source>
</evidence>
<keyword evidence="2" id="KW-0229">DNA integration</keyword>
<dbReference type="OrthoDB" id="9803188at2"/>
<evidence type="ECO:0000259" key="7">
    <source>
        <dbReference type="PROSITE" id="PS51900"/>
    </source>
</evidence>
<evidence type="ECO:0000256" key="1">
    <source>
        <dbReference type="ARBA" id="ARBA00008857"/>
    </source>
</evidence>
<dbReference type="Pfam" id="PF00589">
    <property type="entry name" value="Phage_integrase"/>
    <property type="match status" value="1"/>
</dbReference>
<evidence type="ECO:0000313" key="9">
    <source>
        <dbReference type="Proteomes" id="UP000254337"/>
    </source>
</evidence>
<reference evidence="8 9" key="1">
    <citation type="submission" date="2018-05" db="EMBL/GenBank/DDBJ databases">
        <title>Complete genome sequence of Megasphaera sp. AJH120T, isolated from the ceca of a chicken.</title>
        <authorList>
            <person name="Maki J."/>
            <person name="Looft T."/>
        </authorList>
    </citation>
    <scope>NUCLEOTIDE SEQUENCE [LARGE SCALE GENOMIC DNA]</scope>
    <source>
        <strain evidence="8 9">AJH120</strain>
    </source>
</reference>
<dbReference type="InterPro" id="IPR044068">
    <property type="entry name" value="CB"/>
</dbReference>
<dbReference type="InterPro" id="IPR002104">
    <property type="entry name" value="Integrase_catalytic"/>
</dbReference>
<dbReference type="InterPro" id="IPR050090">
    <property type="entry name" value="Tyrosine_recombinase_XerCD"/>
</dbReference>
<dbReference type="SUPFAM" id="SSF56349">
    <property type="entry name" value="DNA breaking-rejoining enzymes"/>
    <property type="match status" value="1"/>
</dbReference>
<dbReference type="InterPro" id="IPR028259">
    <property type="entry name" value="AP2-like_int_N"/>
</dbReference>
<dbReference type="PANTHER" id="PTHR30349">
    <property type="entry name" value="PHAGE INTEGRASE-RELATED"/>
    <property type="match status" value="1"/>
</dbReference>
<sequence length="296" mass="34277">MNDMIPHAFHYRKKSTGWQVILSYKADGKWKQKSKQGFSQKSLAKAAGEKLLKKIAENYVPTPADPLMQNITLKQFWAIYQIDKKKQLSDGSIDVYENAISAFSDLCNIPLPDLTRAYIQTCVNESKLSASTVELYMSKFKVMIRHAITFYELLRKSPMDGIIYPEINEEEIQTISTKEFNCLYAYLHENQYMLSVMAAVGYYAGLRYGEIAGLTWASIDLDKKELKVIRQFKRFRTAEKTYEYKLGKLKTSNSKRTIPMPITLQRILTEYKEAKFPVAPDGRIFYWRIVKLSATF</sequence>
<dbReference type="Pfam" id="PF14659">
    <property type="entry name" value="Phage_int_SAM_3"/>
    <property type="match status" value="1"/>
</dbReference>
<dbReference type="Gene3D" id="1.10.150.130">
    <property type="match status" value="1"/>
</dbReference>
<organism evidence="8 9">
    <name type="scientific">Megasphaera stantonii</name>
    <dbReference type="NCBI Taxonomy" id="2144175"/>
    <lineage>
        <taxon>Bacteria</taxon>
        <taxon>Bacillati</taxon>
        <taxon>Bacillota</taxon>
        <taxon>Negativicutes</taxon>
        <taxon>Veillonellales</taxon>
        <taxon>Veillonellaceae</taxon>
        <taxon>Megasphaera</taxon>
    </lineage>
</organism>